<feature type="compositionally biased region" description="Polar residues" evidence="1">
    <location>
        <begin position="26"/>
        <end position="36"/>
    </location>
</feature>
<protein>
    <submittedName>
        <fullName evidence="2">Uncharacterized protein</fullName>
    </submittedName>
</protein>
<reference evidence="3" key="1">
    <citation type="journal article" date="2016" name="Proc. Natl. Acad. Sci. U.S.A.">
        <title>Chromosome-level assembly of Arabidopsis thaliana Ler reveals the extent of translocation and inversion polymorphisms.</title>
        <authorList>
            <person name="Zapata L."/>
            <person name="Ding J."/>
            <person name="Willing E.M."/>
            <person name="Hartwig B."/>
            <person name="Bezdan D."/>
            <person name="Jiao W.B."/>
            <person name="Patel V."/>
            <person name="Velikkakam James G."/>
            <person name="Koornneef M."/>
            <person name="Ossowski S."/>
            <person name="Schneeberger K."/>
        </authorList>
    </citation>
    <scope>NUCLEOTIDE SEQUENCE [LARGE SCALE GENOMIC DNA]</scope>
    <source>
        <strain evidence="3">cv. Landsberg erecta</strain>
    </source>
</reference>
<evidence type="ECO:0000313" key="2">
    <source>
        <dbReference type="EMBL" id="OAO89147.1"/>
    </source>
</evidence>
<name>A0A178U7I2_ARATH</name>
<geneLocation type="mitochondrion" evidence="2"/>
<dbReference type="EMBL" id="LUHQ01000021">
    <property type="protein sequence ID" value="OAO89147.1"/>
    <property type="molecule type" value="Genomic_DNA"/>
</dbReference>
<dbReference type="AlphaFoldDB" id="A0A178U7I2"/>
<evidence type="ECO:0000313" key="3">
    <source>
        <dbReference type="Proteomes" id="UP000078284"/>
    </source>
</evidence>
<sequence>MKRSFTKRGLLIMWIQRLQVVRFPQELQTPEESGSNPIRYPSFPRKKYSHSPIHYSPAV</sequence>
<organism evidence="2 3">
    <name type="scientific">Arabidopsis thaliana</name>
    <name type="common">Mouse-ear cress</name>
    <dbReference type="NCBI Taxonomy" id="3702"/>
    <lineage>
        <taxon>Eukaryota</taxon>
        <taxon>Viridiplantae</taxon>
        <taxon>Streptophyta</taxon>
        <taxon>Embryophyta</taxon>
        <taxon>Tracheophyta</taxon>
        <taxon>Spermatophyta</taxon>
        <taxon>Magnoliopsida</taxon>
        <taxon>eudicotyledons</taxon>
        <taxon>Gunneridae</taxon>
        <taxon>Pentapetalae</taxon>
        <taxon>rosids</taxon>
        <taxon>malvids</taxon>
        <taxon>Brassicales</taxon>
        <taxon>Brassicaceae</taxon>
        <taxon>Camelineae</taxon>
        <taxon>Arabidopsis</taxon>
    </lineage>
</organism>
<dbReference type="Proteomes" id="UP000078284">
    <property type="component" value="Unassembled WGS sequence"/>
</dbReference>
<comment type="caution">
    <text evidence="2">The sequence shown here is derived from an EMBL/GenBank/DDBJ whole genome shotgun (WGS) entry which is preliminary data.</text>
</comment>
<feature type="region of interest" description="Disordered" evidence="1">
    <location>
        <begin position="26"/>
        <end position="59"/>
    </location>
</feature>
<proteinExistence type="predicted"/>
<accession>A0A178U7I2</accession>
<evidence type="ECO:0000256" key="1">
    <source>
        <dbReference type="SAM" id="MobiDB-lite"/>
    </source>
</evidence>
<keyword evidence="2" id="KW-0496">Mitochondrion</keyword>
<gene>
    <name evidence="2" type="ORF">AXX17_ATUG03810</name>
</gene>